<proteinExistence type="predicted"/>
<dbReference type="SUPFAM" id="SSF53850">
    <property type="entry name" value="Periplasmic binding protein-like II"/>
    <property type="match status" value="1"/>
</dbReference>
<evidence type="ECO:0000313" key="3">
    <source>
        <dbReference type="Proteomes" id="UP000005777"/>
    </source>
</evidence>
<evidence type="ECO:0000313" key="2">
    <source>
        <dbReference type="EMBL" id="EFG26449.1"/>
    </source>
</evidence>
<dbReference type="EMBL" id="ADCX01000001">
    <property type="protein sequence ID" value="EFG26449.1"/>
    <property type="molecule type" value="Genomic_DNA"/>
</dbReference>
<evidence type="ECO:0000256" key="1">
    <source>
        <dbReference type="SAM" id="SignalP"/>
    </source>
</evidence>
<dbReference type="PROSITE" id="PS51257">
    <property type="entry name" value="PROKAR_LIPOPROTEIN"/>
    <property type="match status" value="1"/>
</dbReference>
<dbReference type="eggNOG" id="COG1653">
    <property type="taxonomic scope" value="Bacteria"/>
</dbReference>
<reference evidence="2 3" key="1">
    <citation type="submission" date="2012-01" db="EMBL/GenBank/DDBJ databases">
        <title>The Genome Sequence of Scardovia inopinata F0304.</title>
        <authorList>
            <consortium name="The Broad Institute Genome Sequencing Platform"/>
            <person name="Ward D."/>
            <person name="Earl A."/>
            <person name="Feldgarden M."/>
            <person name="Gevers D."/>
            <person name="Young S."/>
            <person name="Zeng Q."/>
            <person name="Koehrsen M."/>
            <person name="Alvarado L."/>
            <person name="Berlin A.M."/>
            <person name="Borenstein D."/>
            <person name="Chapman S.B."/>
            <person name="Chen Z."/>
            <person name="Engels R."/>
            <person name="Freedman E."/>
            <person name="Gellesch M."/>
            <person name="Goldberg J."/>
            <person name="Griggs A."/>
            <person name="Gujja S."/>
            <person name="Heilman E.R."/>
            <person name="Heiman D.I."/>
            <person name="Hepburn T.A."/>
            <person name="Howarth C."/>
            <person name="Jen D."/>
            <person name="Larson L."/>
            <person name="Mehta T."/>
            <person name="Park D."/>
            <person name="Pearson M."/>
            <person name="Richards J."/>
            <person name="Roberts A."/>
            <person name="Saif S."/>
            <person name="Shea T.D."/>
            <person name="Shenoy N."/>
            <person name="Sisk P."/>
            <person name="Stolte C."/>
            <person name="Sykes S.N."/>
            <person name="Walk T."/>
            <person name="White J."/>
            <person name="Yandava C."/>
            <person name="Izard J."/>
            <person name="Baranova O.V."/>
            <person name="Blanton J.M."/>
            <person name="Tanner A.C."/>
            <person name="Dewhirst F."/>
            <person name="Haas B."/>
            <person name="Nusbaum C."/>
            <person name="Birren B."/>
        </authorList>
    </citation>
    <scope>NUCLEOTIDE SEQUENCE [LARGE SCALE GENOMIC DNA]</scope>
    <source>
        <strain evidence="2 3">F0304</strain>
    </source>
</reference>
<sequence>MAKKKYGWKLAVAAVAAATLLSGCGASSGGKKSSDGRPIVTVQVVKDARTKKMASLPWTKDLEAKCGCDIQWQEVAASSWDQQKKAALAAGEVADVTIGGFGSGDMGEYGSLFLDLKPYVKNMKNLQKLFKTEPYSRVISTTADGKILGTPTVGRSVTARTSNHMFINKAWLDKLGLQVPQTWDELEKVLIAFKTKDPNGNGKNDEIPLDFNSPGTGGFGLFQPNVLLSSLGIVVPNGPLGMYVDNGKVKNYLTDSRYKEVIQFLHKLWVDGVISSEAFTHDWSKYTSTSKGEGKTAKVGMTWMWTPSDIFGAQLADQYITIPALKAKNGQTQKLVWSYNGDDLAYQADRAVISKNVANKDAALKLVDSFYSPDISVQMRYGAFGTCVKKNGPNNYTVLDPQDKTKNASDWQFTNALADGAPAWIGDDMKLNLPSQHTEYRSVDAVYDVNYKNVDFNKDILYANMPMTTEQTQTMNENNTGITQAAMSKFAKWVTKGGIDKEWDAYVASLKKNKLDENIKIEQQVYNAFKKNMDTIGVNLNSTKE</sequence>
<dbReference type="InterPro" id="IPR050490">
    <property type="entry name" value="Bact_solute-bd_prot1"/>
</dbReference>
<gene>
    <name evidence="2" type="ORF">HMPREF9020_00068</name>
</gene>
<dbReference type="PANTHER" id="PTHR43649:SF17">
    <property type="entry name" value="ABC TRANSPORTER SOLUTE BINDING PROTEIN-SUGAR TRANSPORT"/>
    <property type="match status" value="1"/>
</dbReference>
<keyword evidence="3" id="KW-1185">Reference proteome</keyword>
<protein>
    <recommendedName>
        <fullName evidence="4">Extracellular solute-binding protein</fullName>
    </recommendedName>
</protein>
<organism evidence="2 3">
    <name type="scientific">Scardovia inopinata F0304</name>
    <dbReference type="NCBI Taxonomy" id="641146"/>
    <lineage>
        <taxon>Bacteria</taxon>
        <taxon>Bacillati</taxon>
        <taxon>Actinomycetota</taxon>
        <taxon>Actinomycetes</taxon>
        <taxon>Bifidobacteriales</taxon>
        <taxon>Bifidobacteriaceae</taxon>
        <taxon>Scardovia</taxon>
    </lineage>
</organism>
<dbReference type="PANTHER" id="PTHR43649">
    <property type="entry name" value="ARABINOSE-BINDING PROTEIN-RELATED"/>
    <property type="match status" value="1"/>
</dbReference>
<name>W5IHY8_SCAIO</name>
<feature type="signal peptide" evidence="1">
    <location>
        <begin position="1"/>
        <end position="28"/>
    </location>
</feature>
<dbReference type="Gene3D" id="3.40.190.10">
    <property type="entry name" value="Periplasmic binding protein-like II"/>
    <property type="match status" value="2"/>
</dbReference>
<feature type="chain" id="PRO_5004859967" description="Extracellular solute-binding protein" evidence="1">
    <location>
        <begin position="29"/>
        <end position="545"/>
    </location>
</feature>
<comment type="caution">
    <text evidence="2">The sequence shown here is derived from an EMBL/GenBank/DDBJ whole genome shotgun (WGS) entry which is preliminary data.</text>
</comment>
<dbReference type="HOGENOM" id="CLU_021021_2_0_11"/>
<dbReference type="AlphaFoldDB" id="W5IHY8"/>
<keyword evidence="1" id="KW-0732">Signal</keyword>
<evidence type="ECO:0008006" key="4">
    <source>
        <dbReference type="Google" id="ProtNLM"/>
    </source>
</evidence>
<accession>W5IHY8</accession>
<dbReference type="RefSeq" id="WP_006292400.1">
    <property type="nucleotide sequence ID" value="NZ_GG770225.1"/>
</dbReference>
<dbReference type="Proteomes" id="UP000005777">
    <property type="component" value="Unassembled WGS sequence"/>
</dbReference>